<dbReference type="PANTHER" id="PTHR47186:SF18">
    <property type="entry name" value="RX N-TERMINAL DOMAIN-CONTAINING PROTEIN"/>
    <property type="match status" value="1"/>
</dbReference>
<dbReference type="Pfam" id="PF23598">
    <property type="entry name" value="LRR_14"/>
    <property type="match status" value="1"/>
</dbReference>
<dbReference type="EMBL" id="SZYD01000010">
    <property type="protein sequence ID" value="KAD4982649.1"/>
    <property type="molecule type" value="Genomic_DNA"/>
</dbReference>
<proteinExistence type="predicted"/>
<dbReference type="PANTHER" id="PTHR47186">
    <property type="entry name" value="LEUCINE-RICH REPEAT-CONTAINING PROTEIN 57"/>
    <property type="match status" value="1"/>
</dbReference>
<reference evidence="3 4" key="1">
    <citation type="submission" date="2019-05" db="EMBL/GenBank/DDBJ databases">
        <title>Mikania micrantha, genome provides insights into the molecular mechanism of rapid growth.</title>
        <authorList>
            <person name="Liu B."/>
        </authorList>
    </citation>
    <scope>NUCLEOTIDE SEQUENCE [LARGE SCALE GENOMIC DNA]</scope>
    <source>
        <strain evidence="3">NLD-2019</strain>
        <tissue evidence="3">Leaf</tissue>
    </source>
</reference>
<keyword evidence="4" id="KW-1185">Reference proteome</keyword>
<dbReference type="SUPFAM" id="SSF52058">
    <property type="entry name" value="L domain-like"/>
    <property type="match status" value="1"/>
</dbReference>
<dbReference type="InterPro" id="IPR055414">
    <property type="entry name" value="LRR_R13L4/SHOC2-like"/>
</dbReference>
<dbReference type="OrthoDB" id="1752253at2759"/>
<dbReference type="Proteomes" id="UP000326396">
    <property type="component" value="Linkage Group LG18"/>
</dbReference>
<protein>
    <recommendedName>
        <fullName evidence="2">Disease resistance R13L4/SHOC-2-like LRR domain-containing protein</fullName>
    </recommendedName>
</protein>
<organism evidence="3 4">
    <name type="scientific">Mikania micrantha</name>
    <name type="common">bitter vine</name>
    <dbReference type="NCBI Taxonomy" id="192012"/>
    <lineage>
        <taxon>Eukaryota</taxon>
        <taxon>Viridiplantae</taxon>
        <taxon>Streptophyta</taxon>
        <taxon>Embryophyta</taxon>
        <taxon>Tracheophyta</taxon>
        <taxon>Spermatophyta</taxon>
        <taxon>Magnoliopsida</taxon>
        <taxon>eudicotyledons</taxon>
        <taxon>Gunneridae</taxon>
        <taxon>Pentapetalae</taxon>
        <taxon>asterids</taxon>
        <taxon>campanulids</taxon>
        <taxon>Asterales</taxon>
        <taxon>Asteraceae</taxon>
        <taxon>Asteroideae</taxon>
        <taxon>Heliantheae alliance</taxon>
        <taxon>Eupatorieae</taxon>
        <taxon>Mikania</taxon>
    </lineage>
</organism>
<dbReference type="InterPro" id="IPR032675">
    <property type="entry name" value="LRR_dom_sf"/>
</dbReference>
<dbReference type="AlphaFoldDB" id="A0A5N6NND1"/>
<keyword evidence="1" id="KW-0677">Repeat</keyword>
<evidence type="ECO:0000313" key="4">
    <source>
        <dbReference type="Proteomes" id="UP000326396"/>
    </source>
</evidence>
<evidence type="ECO:0000313" key="3">
    <source>
        <dbReference type="EMBL" id="KAD4982649.1"/>
    </source>
</evidence>
<evidence type="ECO:0000259" key="2">
    <source>
        <dbReference type="Pfam" id="PF23598"/>
    </source>
</evidence>
<feature type="domain" description="Disease resistance R13L4/SHOC-2-like LRR" evidence="2">
    <location>
        <begin position="54"/>
        <end position="129"/>
    </location>
</feature>
<dbReference type="Gene3D" id="3.80.10.10">
    <property type="entry name" value="Ribonuclease Inhibitor"/>
    <property type="match status" value="1"/>
</dbReference>
<accession>A0A5N6NND1</accession>
<evidence type="ECO:0000256" key="1">
    <source>
        <dbReference type="ARBA" id="ARBA00022737"/>
    </source>
</evidence>
<name>A0A5N6NND1_9ASTR</name>
<gene>
    <name evidence="3" type="ORF">E3N88_19320</name>
</gene>
<sequence length="149" mass="17248">MGENIVRREHPDEPSKHSRLWVAEEIEHVLANDLQLESLEVLYLDGWKSNNSLLELEFTDIEELPDGIGKLKCLEKLDLSYASFKHLPVSICKLKHLKTLILQWCMLLEKLPDYVGQLKSLEKLDLKHLYVERTENIGPLALFLSREAS</sequence>
<comment type="caution">
    <text evidence="3">The sequence shown here is derived from an EMBL/GenBank/DDBJ whole genome shotgun (WGS) entry which is preliminary data.</text>
</comment>